<evidence type="ECO:0000259" key="2">
    <source>
        <dbReference type="Pfam" id="PF02771"/>
    </source>
</evidence>
<gene>
    <name evidence="4" type="ORF">MMF94_04220</name>
</gene>
<dbReference type="InterPro" id="IPR013786">
    <property type="entry name" value="AcylCoA_DH/ox_N"/>
</dbReference>
<protein>
    <recommendedName>
        <fullName evidence="6">3-hydroxy-9,10-secoandrosta-1,3,5(10)-triene-9, 17-dione monooxygenase</fullName>
    </recommendedName>
</protein>
<evidence type="ECO:0008006" key="6">
    <source>
        <dbReference type="Google" id="ProtNLM"/>
    </source>
</evidence>
<dbReference type="InterPro" id="IPR013107">
    <property type="entry name" value="Acyl-CoA_DH_C"/>
</dbReference>
<keyword evidence="5" id="KW-1185">Reference proteome</keyword>
<evidence type="ECO:0000259" key="3">
    <source>
        <dbReference type="Pfam" id="PF08028"/>
    </source>
</evidence>
<accession>A0ABS9T8M4</accession>
<comment type="caution">
    <text evidence="4">The sequence shown here is derived from an EMBL/GenBank/DDBJ whole genome shotgun (WGS) entry which is preliminary data.</text>
</comment>
<dbReference type="InterPro" id="IPR037069">
    <property type="entry name" value="AcylCoA_DH/ox_N_sf"/>
</dbReference>
<dbReference type="Gene3D" id="1.10.540.10">
    <property type="entry name" value="Acyl-CoA dehydrogenase/oxidase, N-terminal domain"/>
    <property type="match status" value="1"/>
</dbReference>
<dbReference type="InterPro" id="IPR046373">
    <property type="entry name" value="Acyl-CoA_Oxase/DH_mid-dom_sf"/>
</dbReference>
<sequence length="410" mass="45838">MTLQDADRRSIDPPEPNLTPGELIDRAVALRGKLRERQDECERLGRLPDATLQDYLDAGFYRVMQPRRFGGYEFDLDTFLRVAIELSRGCPSSGWVYALTAAHTVLMGLLEEQGQIELFGDGDVRCPGSAIPISALKVDGGYRITGWWDYASGCDVATHFNGYVAVVTEPGGAVVDTRSVAMRRDQFRIIDNWDTLGMRGTGSRRVVVEDLFVPEHHTAPRPTAVRPIVEFPGRGLHSSPAFYGSFASLLISELTAVCVGVAQAAIDDYVENITAKHQWGPMSRKRSELPVFQRLLGEAIAYADTAEATLHQVGQRWTELARCSMETGELVSDEDDRRLVMIEQQIVELASKAVETVFRTSGSSASKKGQRIERYFRDLNMIRTHVMLQFDRTWENVGRMRLGLPPEMPI</sequence>
<dbReference type="Pfam" id="PF02771">
    <property type="entry name" value="Acyl-CoA_dh_N"/>
    <property type="match status" value="1"/>
</dbReference>
<name>A0ABS9T8M4_9PSEU</name>
<dbReference type="Proteomes" id="UP001299970">
    <property type="component" value="Unassembled WGS sequence"/>
</dbReference>
<proteinExistence type="predicted"/>
<dbReference type="Gene3D" id="2.40.110.10">
    <property type="entry name" value="Butyryl-CoA Dehydrogenase, subunit A, domain 2"/>
    <property type="match status" value="1"/>
</dbReference>
<dbReference type="PANTHER" id="PTHR43884:SF25">
    <property type="entry name" value="ACYL-COA DEHYDROGENASE YDBM-RELATED"/>
    <property type="match status" value="1"/>
</dbReference>
<evidence type="ECO:0000313" key="4">
    <source>
        <dbReference type="EMBL" id="MCH6164882.1"/>
    </source>
</evidence>
<reference evidence="4 5" key="1">
    <citation type="submission" date="2022-03" db="EMBL/GenBank/DDBJ databases">
        <title>Pseudonocardia alaer sp. nov., a novel actinomycete isolated from reed forest soil.</title>
        <authorList>
            <person name="Wang L."/>
        </authorList>
    </citation>
    <scope>NUCLEOTIDE SEQUENCE [LARGE SCALE GENOMIC DNA]</scope>
    <source>
        <strain evidence="4 5">Y-16303</strain>
    </source>
</reference>
<organism evidence="4 5">
    <name type="scientific">Pseudonocardia alaniniphila</name>
    <dbReference type="NCBI Taxonomy" id="75291"/>
    <lineage>
        <taxon>Bacteria</taxon>
        <taxon>Bacillati</taxon>
        <taxon>Actinomycetota</taxon>
        <taxon>Actinomycetes</taxon>
        <taxon>Pseudonocardiales</taxon>
        <taxon>Pseudonocardiaceae</taxon>
        <taxon>Pseudonocardia</taxon>
    </lineage>
</organism>
<dbReference type="SUPFAM" id="SSF56645">
    <property type="entry name" value="Acyl-CoA dehydrogenase NM domain-like"/>
    <property type="match status" value="1"/>
</dbReference>
<dbReference type="RefSeq" id="WP_241034903.1">
    <property type="nucleotide sequence ID" value="NZ_BAAAJF010000009.1"/>
</dbReference>
<dbReference type="InterPro" id="IPR036250">
    <property type="entry name" value="AcylCo_DH-like_C"/>
</dbReference>
<dbReference type="Gene3D" id="1.20.140.10">
    <property type="entry name" value="Butyryl-CoA Dehydrogenase, subunit A, domain 3"/>
    <property type="match status" value="1"/>
</dbReference>
<dbReference type="PANTHER" id="PTHR43884">
    <property type="entry name" value="ACYL-COA DEHYDROGENASE"/>
    <property type="match status" value="1"/>
</dbReference>
<evidence type="ECO:0000313" key="5">
    <source>
        <dbReference type="Proteomes" id="UP001299970"/>
    </source>
</evidence>
<feature type="domain" description="Acyl-CoA dehydrogenase C-terminal" evidence="3">
    <location>
        <begin position="255"/>
        <end position="389"/>
    </location>
</feature>
<dbReference type="Pfam" id="PF08028">
    <property type="entry name" value="Acyl-CoA_dh_2"/>
    <property type="match status" value="1"/>
</dbReference>
<feature type="domain" description="Acyl-CoA dehydrogenase/oxidase N-terminal" evidence="2">
    <location>
        <begin position="33"/>
        <end position="110"/>
    </location>
</feature>
<dbReference type="EMBL" id="JAKXMK010000003">
    <property type="protein sequence ID" value="MCH6164882.1"/>
    <property type="molecule type" value="Genomic_DNA"/>
</dbReference>
<evidence type="ECO:0000256" key="1">
    <source>
        <dbReference type="ARBA" id="ARBA00023002"/>
    </source>
</evidence>
<dbReference type="SUPFAM" id="SSF47203">
    <property type="entry name" value="Acyl-CoA dehydrogenase C-terminal domain-like"/>
    <property type="match status" value="1"/>
</dbReference>
<dbReference type="PIRSF" id="PIRSF016578">
    <property type="entry name" value="HsaA"/>
    <property type="match status" value="1"/>
</dbReference>
<dbReference type="InterPro" id="IPR009100">
    <property type="entry name" value="AcylCoA_DH/oxidase_NM_dom_sf"/>
</dbReference>
<keyword evidence="1" id="KW-0560">Oxidoreductase</keyword>